<keyword evidence="2 7" id="KW-0812">Transmembrane</keyword>
<dbReference type="OrthoDB" id="6897726at2"/>
<sequence>MNSQNQTLQPAAPHAQAISTGSMLAQVSSVLAVIILLILACAWLARRVGFAPKKVSSQELKLTASVSVGQRERVVIIDTPDARLVLGVTAQQITHLHTLPPGEPVSVTPVNSAPQDFRQLLQNLVKRPGKPQ</sequence>
<keyword evidence="4 7" id="KW-0472">Membrane</keyword>
<evidence type="ECO:0000256" key="5">
    <source>
        <dbReference type="ARBA" id="ARBA00023143"/>
    </source>
</evidence>
<organism evidence="8 9">
    <name type="scientific">Candidatus Pantoea varia</name>
    <dbReference type="NCBI Taxonomy" id="1881036"/>
    <lineage>
        <taxon>Bacteria</taxon>
        <taxon>Pseudomonadati</taxon>
        <taxon>Pseudomonadota</taxon>
        <taxon>Gammaproteobacteria</taxon>
        <taxon>Enterobacterales</taxon>
        <taxon>Erwiniaceae</taxon>
        <taxon>Pantoea</taxon>
    </lineage>
</organism>
<dbReference type="NCBIfam" id="TIGR03500">
    <property type="entry name" value="FliO_TIGR"/>
    <property type="match status" value="1"/>
</dbReference>
<proteinExistence type="inferred from homology"/>
<evidence type="ECO:0000256" key="2">
    <source>
        <dbReference type="ARBA" id="ARBA00022692"/>
    </source>
</evidence>
<reference evidence="9" key="1">
    <citation type="submission" date="2016-10" db="EMBL/GenBank/DDBJ databases">
        <authorList>
            <person name="Varghese N."/>
            <person name="Submissions S."/>
        </authorList>
    </citation>
    <scope>NUCLEOTIDE SEQUENCE [LARGE SCALE GENOMIC DNA]</scope>
    <source>
        <strain evidence="9">OV426</strain>
    </source>
</reference>
<comment type="subcellular location">
    <subcellularLocation>
        <location evidence="7">Cell membrane</location>
    </subcellularLocation>
    <subcellularLocation>
        <location evidence="7">Bacterial flagellum basal body</location>
    </subcellularLocation>
</comment>
<evidence type="ECO:0000256" key="3">
    <source>
        <dbReference type="ARBA" id="ARBA00022989"/>
    </source>
</evidence>
<dbReference type="RefSeq" id="WP_090960002.1">
    <property type="nucleotide sequence ID" value="NZ_FOVG01000001.1"/>
</dbReference>
<evidence type="ECO:0000313" key="9">
    <source>
        <dbReference type="Proteomes" id="UP000198968"/>
    </source>
</evidence>
<protein>
    <recommendedName>
        <fullName evidence="7">Flagellar protein</fullName>
    </recommendedName>
</protein>
<dbReference type="GO" id="GO:0005886">
    <property type="term" value="C:plasma membrane"/>
    <property type="evidence" value="ECO:0007669"/>
    <property type="project" value="UniProtKB-SubCell"/>
</dbReference>
<evidence type="ECO:0000256" key="1">
    <source>
        <dbReference type="ARBA" id="ARBA00022475"/>
    </source>
</evidence>
<dbReference type="AlphaFoldDB" id="A0A1I4XDV8"/>
<dbReference type="InterPro" id="IPR022781">
    <property type="entry name" value="Flagellar_biosynth_FliO"/>
</dbReference>
<keyword evidence="9" id="KW-1185">Reference proteome</keyword>
<dbReference type="InterPro" id="IPR052205">
    <property type="entry name" value="FliO/MopB"/>
</dbReference>
<dbReference type="PANTHER" id="PTHR38766">
    <property type="entry name" value="FLAGELLAR PROTEIN FLIO"/>
    <property type="match status" value="1"/>
</dbReference>
<name>A0A1I4XDV8_9GAMM</name>
<keyword evidence="8" id="KW-0966">Cell projection</keyword>
<dbReference type="GO" id="GO:0044781">
    <property type="term" value="P:bacterial-type flagellum organization"/>
    <property type="evidence" value="ECO:0007669"/>
    <property type="project" value="UniProtKB-UniRule"/>
</dbReference>
<evidence type="ECO:0000256" key="7">
    <source>
        <dbReference type="RuleBase" id="RU362064"/>
    </source>
</evidence>
<dbReference type="Proteomes" id="UP000198968">
    <property type="component" value="Unassembled WGS sequence"/>
</dbReference>
<dbReference type="EMBL" id="FOVG01000001">
    <property type="protein sequence ID" value="SFN23852.1"/>
    <property type="molecule type" value="Genomic_DNA"/>
</dbReference>
<keyword evidence="3 7" id="KW-1133">Transmembrane helix</keyword>
<keyword evidence="8" id="KW-0282">Flagellum</keyword>
<dbReference type="Pfam" id="PF04347">
    <property type="entry name" value="FliO"/>
    <property type="match status" value="1"/>
</dbReference>
<comment type="similarity">
    <text evidence="6 7">Belongs to the FliO/MopB family.</text>
</comment>
<feature type="transmembrane region" description="Helical" evidence="7">
    <location>
        <begin position="23"/>
        <end position="45"/>
    </location>
</feature>
<evidence type="ECO:0000313" key="8">
    <source>
        <dbReference type="EMBL" id="SFN23852.1"/>
    </source>
</evidence>
<dbReference type="GO" id="GO:0009425">
    <property type="term" value="C:bacterial-type flagellum basal body"/>
    <property type="evidence" value="ECO:0007669"/>
    <property type="project" value="UniProtKB-SubCell"/>
</dbReference>
<gene>
    <name evidence="8" type="ORF">SAMN05428971_0669</name>
</gene>
<dbReference type="PANTHER" id="PTHR38766:SF1">
    <property type="entry name" value="FLAGELLAR PROTEIN FLIO"/>
    <property type="match status" value="1"/>
</dbReference>
<keyword evidence="1 7" id="KW-1003">Cell membrane</keyword>
<keyword evidence="8" id="KW-0969">Cilium</keyword>
<evidence type="ECO:0000256" key="4">
    <source>
        <dbReference type="ARBA" id="ARBA00023136"/>
    </source>
</evidence>
<evidence type="ECO:0000256" key="6">
    <source>
        <dbReference type="ARBA" id="ARBA00037937"/>
    </source>
</evidence>
<accession>A0A1I4XDV8</accession>
<keyword evidence="5 7" id="KW-0975">Bacterial flagellum</keyword>